<protein>
    <submittedName>
        <fullName evidence="1">Uncharacterized protein</fullName>
    </submittedName>
</protein>
<organism evidence="1 2">
    <name type="scientific">Iris pallida</name>
    <name type="common">Sweet iris</name>
    <dbReference type="NCBI Taxonomy" id="29817"/>
    <lineage>
        <taxon>Eukaryota</taxon>
        <taxon>Viridiplantae</taxon>
        <taxon>Streptophyta</taxon>
        <taxon>Embryophyta</taxon>
        <taxon>Tracheophyta</taxon>
        <taxon>Spermatophyta</taxon>
        <taxon>Magnoliopsida</taxon>
        <taxon>Liliopsida</taxon>
        <taxon>Asparagales</taxon>
        <taxon>Iridaceae</taxon>
        <taxon>Iridoideae</taxon>
        <taxon>Irideae</taxon>
        <taxon>Iris</taxon>
    </lineage>
</organism>
<evidence type="ECO:0000313" key="1">
    <source>
        <dbReference type="EMBL" id="KAJ6831630.1"/>
    </source>
</evidence>
<reference evidence="1" key="1">
    <citation type="journal article" date="2023" name="GigaByte">
        <title>Genome assembly of the bearded iris, Iris pallida Lam.</title>
        <authorList>
            <person name="Bruccoleri R.E."/>
            <person name="Oakeley E.J."/>
            <person name="Faust A.M.E."/>
            <person name="Altorfer M."/>
            <person name="Dessus-Babus S."/>
            <person name="Burckhardt D."/>
            <person name="Oertli M."/>
            <person name="Naumann U."/>
            <person name="Petersen F."/>
            <person name="Wong J."/>
        </authorList>
    </citation>
    <scope>NUCLEOTIDE SEQUENCE</scope>
    <source>
        <strain evidence="1">GSM-AAB239-AS_SAM_17_03QT</strain>
    </source>
</reference>
<proteinExistence type="predicted"/>
<comment type="caution">
    <text evidence="1">The sequence shown here is derived from an EMBL/GenBank/DDBJ whole genome shotgun (WGS) entry which is preliminary data.</text>
</comment>
<accession>A0AAX6GS47</accession>
<gene>
    <name evidence="1" type="ORF">M6B38_347665</name>
</gene>
<reference evidence="1" key="2">
    <citation type="submission" date="2023-04" db="EMBL/GenBank/DDBJ databases">
        <authorList>
            <person name="Bruccoleri R.E."/>
            <person name="Oakeley E.J."/>
            <person name="Faust A.-M."/>
            <person name="Dessus-Babus S."/>
            <person name="Altorfer M."/>
            <person name="Burckhardt D."/>
            <person name="Oertli M."/>
            <person name="Naumann U."/>
            <person name="Petersen F."/>
            <person name="Wong J."/>
        </authorList>
    </citation>
    <scope>NUCLEOTIDE SEQUENCE</scope>
    <source>
        <strain evidence="1">GSM-AAB239-AS_SAM_17_03QT</strain>
        <tissue evidence="1">Leaf</tissue>
    </source>
</reference>
<keyword evidence="2" id="KW-1185">Reference proteome</keyword>
<evidence type="ECO:0000313" key="2">
    <source>
        <dbReference type="Proteomes" id="UP001140949"/>
    </source>
</evidence>
<dbReference type="AlphaFoldDB" id="A0AAX6GS47"/>
<dbReference type="Proteomes" id="UP001140949">
    <property type="component" value="Unassembled WGS sequence"/>
</dbReference>
<sequence>METYATVLASCNKPNKVSIVINGIFIIEILFSCEYYCIVMCKLLCGQQKNIISIARDKSIHY</sequence>
<dbReference type="EMBL" id="JANAVB010016599">
    <property type="protein sequence ID" value="KAJ6831630.1"/>
    <property type="molecule type" value="Genomic_DNA"/>
</dbReference>
<name>A0AAX6GS47_IRIPA</name>